<feature type="region of interest" description="Disordered" evidence="1">
    <location>
        <begin position="1"/>
        <end position="95"/>
    </location>
</feature>
<gene>
    <name evidence="3" type="ORF">SAMN05216267_1005256</name>
</gene>
<proteinExistence type="predicted"/>
<feature type="compositionally biased region" description="Low complexity" evidence="1">
    <location>
        <begin position="163"/>
        <end position="180"/>
    </location>
</feature>
<feature type="compositionally biased region" description="Basic and acidic residues" evidence="1">
    <location>
        <begin position="1"/>
        <end position="81"/>
    </location>
</feature>
<evidence type="ECO:0000256" key="1">
    <source>
        <dbReference type="SAM" id="MobiDB-lite"/>
    </source>
</evidence>
<feature type="compositionally biased region" description="Low complexity" evidence="1">
    <location>
        <begin position="84"/>
        <end position="95"/>
    </location>
</feature>
<evidence type="ECO:0000313" key="3">
    <source>
        <dbReference type="EMBL" id="SEN46825.1"/>
    </source>
</evidence>
<keyword evidence="2" id="KW-0472">Membrane</keyword>
<feature type="compositionally biased region" description="Gly residues" evidence="1">
    <location>
        <begin position="294"/>
        <end position="309"/>
    </location>
</feature>
<dbReference type="AlphaFoldDB" id="A0A1H8GSK4"/>
<accession>A0A1H8GSK4</accession>
<keyword evidence="4" id="KW-1185">Reference proteome</keyword>
<name>A0A1H8GSK4_9ACTN</name>
<feature type="region of interest" description="Disordered" evidence="1">
    <location>
        <begin position="163"/>
        <end position="187"/>
    </location>
</feature>
<protein>
    <submittedName>
        <fullName evidence="3">Uncharacterized protein</fullName>
    </submittedName>
</protein>
<reference evidence="3 4" key="1">
    <citation type="submission" date="2016-10" db="EMBL/GenBank/DDBJ databases">
        <authorList>
            <person name="de Groot N.N."/>
        </authorList>
    </citation>
    <scope>NUCLEOTIDE SEQUENCE [LARGE SCALE GENOMIC DNA]</scope>
    <source>
        <strain evidence="3 4">CGMCC 4.2026</strain>
    </source>
</reference>
<evidence type="ECO:0000313" key="4">
    <source>
        <dbReference type="Proteomes" id="UP000181951"/>
    </source>
</evidence>
<sequence>MSTRQEHGQADEAGPERHQELPSRPEHPRERDGHGGHATHDGDDGHGGHDRHDRHDRHDGHDGHGGHSRTVDGRPEPHRPEPGAPADAVAPASSGSAAAEDLLRAALLDAATGIRPSAWPVRAVLERARRRRRARRLAFAVCVVAAVAVAGGGVVVARNRTAASPVAPAAAPTAPATTARPTPPHSSVKVTIQPSAEVVRPGEVVELDTDTRLRLDATRRCLSFGHGPWECKSVADGNQAANSVSLQSAGSAGVTVYTPLYIGSGTAASMTVTAGGTTVVLKVVTLPGRPGYATGYGTGPSPDGGGPGSAAGRSPLADVKVTVYDAKGLVLASLP</sequence>
<dbReference type="RefSeq" id="WP_069467108.1">
    <property type="nucleotide sequence ID" value="NZ_FODD01000005.1"/>
</dbReference>
<dbReference type="Proteomes" id="UP000181951">
    <property type="component" value="Unassembled WGS sequence"/>
</dbReference>
<evidence type="ECO:0000256" key="2">
    <source>
        <dbReference type="SAM" id="Phobius"/>
    </source>
</evidence>
<keyword evidence="2" id="KW-0812">Transmembrane</keyword>
<feature type="region of interest" description="Disordered" evidence="1">
    <location>
        <begin position="294"/>
        <end position="313"/>
    </location>
</feature>
<keyword evidence="2" id="KW-1133">Transmembrane helix</keyword>
<organism evidence="3 4">
    <name type="scientific">Actinacidiphila rubida</name>
    <dbReference type="NCBI Taxonomy" id="310780"/>
    <lineage>
        <taxon>Bacteria</taxon>
        <taxon>Bacillati</taxon>
        <taxon>Actinomycetota</taxon>
        <taxon>Actinomycetes</taxon>
        <taxon>Kitasatosporales</taxon>
        <taxon>Streptomycetaceae</taxon>
        <taxon>Actinacidiphila</taxon>
    </lineage>
</organism>
<feature type="transmembrane region" description="Helical" evidence="2">
    <location>
        <begin position="137"/>
        <end position="157"/>
    </location>
</feature>
<dbReference type="EMBL" id="FODD01000005">
    <property type="protein sequence ID" value="SEN46825.1"/>
    <property type="molecule type" value="Genomic_DNA"/>
</dbReference>